<keyword evidence="3" id="KW-1185">Reference proteome</keyword>
<dbReference type="EMBL" id="BMPI01000001">
    <property type="protein sequence ID" value="GGM02781.1"/>
    <property type="molecule type" value="Genomic_DNA"/>
</dbReference>
<dbReference type="Pfam" id="PF00350">
    <property type="entry name" value="Dynamin_N"/>
    <property type="match status" value="1"/>
</dbReference>
<reference evidence="2" key="2">
    <citation type="submission" date="2020-09" db="EMBL/GenBank/DDBJ databases">
        <authorList>
            <person name="Sun Q."/>
            <person name="Ohkuma M."/>
        </authorList>
    </citation>
    <scope>NUCLEOTIDE SEQUENCE</scope>
    <source>
        <strain evidence="2">JCM 19831</strain>
    </source>
</reference>
<dbReference type="SUPFAM" id="SSF52540">
    <property type="entry name" value="P-loop containing nucleoside triphosphate hydrolases"/>
    <property type="match status" value="1"/>
</dbReference>
<gene>
    <name evidence="2" type="ORF">GCM10007977_000200</name>
</gene>
<accession>A0A917SWT9</accession>
<organism evidence="2 3">
    <name type="scientific">Dactylosporangium sucinum</name>
    <dbReference type="NCBI Taxonomy" id="1424081"/>
    <lineage>
        <taxon>Bacteria</taxon>
        <taxon>Bacillati</taxon>
        <taxon>Actinomycetota</taxon>
        <taxon>Actinomycetes</taxon>
        <taxon>Micromonosporales</taxon>
        <taxon>Micromonosporaceae</taxon>
        <taxon>Dactylosporangium</taxon>
    </lineage>
</organism>
<feature type="domain" description="Dynamin N-terminal" evidence="1">
    <location>
        <begin position="415"/>
        <end position="615"/>
    </location>
</feature>
<proteinExistence type="predicted"/>
<sequence>MTDAAQALRHEVRSWIEGTEAAARHGRSAAEVELRRALPPVRAGLSGMPAGPLALVRALDDVLARHLSPVRRLVDEASAAEWRAAGAAREALDEASAAGAAAAIDLAGIERAAQDLPQALRRALDRFAAAARRLAAARPAADRATGRRRDGLRTFADRDRAAGFAAVLVGGDARRAESAHAAAVGELATAVAATRARLADLRVLLATRYAVPPPAAATVPAVMADALPGPGRALLSAAAGAVQPLSARPERGLWLRTPHSYRTDLVTVLGRRGFVVDRGRIGPACEAAAERWLAETVAAAGRGVAAAAAEFDAGLTACHAVVAARLDESATAERAAQAALHRATTARGGWDRLAAGGGALAAAWEALHITDDGGLTPAIRQALPHVARRSARLLDPEVRADLDRLARSAPAEVRVVVVAPMKAGKSTLLSAITGHDVVPRRAQAMTVLATRLVLGGMTGPQLRVPLDLAAEATEMAGRVRARLRSPSAPSLAAHPHLARFAAGLDQAPLRTGAVVTGAAAVRTALTALHDLARLAMYLLPAHETAPLAGWVPEVRVPGAGDGRVVLVDTPGPDEGAGGALLGTIVEQQVAAAHAGLVVVDYTQIGSTAEARLAERVRSRLAVLADELLWLVVNRVDQRRGRADLDRPGAAAAARHLVRRPGAPVYETSAVLAVAAAAHLRDPGDAAAAGHLRDLVLPSGGPASGDELRRLAGKARSRSGVAELRAAVLERLAAGPDLAVLRSALARLGAAGPEPDLADLAWAVERSTSATGRR</sequence>
<dbReference type="InterPro" id="IPR027417">
    <property type="entry name" value="P-loop_NTPase"/>
</dbReference>
<dbReference type="Gene3D" id="3.40.50.300">
    <property type="entry name" value="P-loop containing nucleotide triphosphate hydrolases"/>
    <property type="match status" value="2"/>
</dbReference>
<protein>
    <recommendedName>
        <fullName evidence="1">Dynamin N-terminal domain-containing protein</fullName>
    </recommendedName>
</protein>
<comment type="caution">
    <text evidence="2">The sequence shown here is derived from an EMBL/GenBank/DDBJ whole genome shotgun (WGS) entry which is preliminary data.</text>
</comment>
<evidence type="ECO:0000313" key="3">
    <source>
        <dbReference type="Proteomes" id="UP000642070"/>
    </source>
</evidence>
<dbReference type="RefSeq" id="WP_190247587.1">
    <property type="nucleotide sequence ID" value="NZ_BMPI01000001.1"/>
</dbReference>
<name>A0A917SWT9_9ACTN</name>
<reference evidence="2" key="1">
    <citation type="journal article" date="2014" name="Int. J. Syst. Evol. Microbiol.">
        <title>Complete genome sequence of Corynebacterium casei LMG S-19264T (=DSM 44701T), isolated from a smear-ripened cheese.</title>
        <authorList>
            <consortium name="US DOE Joint Genome Institute (JGI-PGF)"/>
            <person name="Walter F."/>
            <person name="Albersmeier A."/>
            <person name="Kalinowski J."/>
            <person name="Ruckert C."/>
        </authorList>
    </citation>
    <scope>NUCLEOTIDE SEQUENCE</scope>
    <source>
        <strain evidence="2">JCM 19831</strain>
    </source>
</reference>
<dbReference type="Proteomes" id="UP000642070">
    <property type="component" value="Unassembled WGS sequence"/>
</dbReference>
<dbReference type="AlphaFoldDB" id="A0A917SWT9"/>
<dbReference type="InterPro" id="IPR045063">
    <property type="entry name" value="Dynamin_N"/>
</dbReference>
<evidence type="ECO:0000313" key="2">
    <source>
        <dbReference type="EMBL" id="GGM02781.1"/>
    </source>
</evidence>
<evidence type="ECO:0000259" key="1">
    <source>
        <dbReference type="Pfam" id="PF00350"/>
    </source>
</evidence>